<comment type="caution">
    <text evidence="2">The sequence shown here is derived from an EMBL/GenBank/DDBJ whole genome shotgun (WGS) entry which is preliminary data.</text>
</comment>
<protein>
    <submittedName>
        <fullName evidence="2">Uncharacterized protein</fullName>
    </submittedName>
</protein>
<feature type="region of interest" description="Disordered" evidence="1">
    <location>
        <begin position="1"/>
        <end position="21"/>
    </location>
</feature>
<name>A0A318K8H1_9NOCA</name>
<dbReference type="AlphaFoldDB" id="A0A318K8H1"/>
<dbReference type="Proteomes" id="UP000247569">
    <property type="component" value="Unassembled WGS sequence"/>
</dbReference>
<accession>A0A318K8H1</accession>
<evidence type="ECO:0000256" key="1">
    <source>
        <dbReference type="SAM" id="MobiDB-lite"/>
    </source>
</evidence>
<evidence type="ECO:0000313" key="3">
    <source>
        <dbReference type="Proteomes" id="UP000247569"/>
    </source>
</evidence>
<proteinExistence type="predicted"/>
<gene>
    <name evidence="2" type="ORF">DFR70_110173</name>
</gene>
<dbReference type="EMBL" id="QJKF01000010">
    <property type="protein sequence ID" value="PXX60333.1"/>
    <property type="molecule type" value="Genomic_DNA"/>
</dbReference>
<sequence>MRNPGDPERGLSIPIRSAGRSGGWSVRLGAAGSEQGLKNPCWSGRLGIRVGVAGSWRRLEYPCSGGRSERELEYWRCFEARLEYRHPCARLKRGLERPCSCARGCAAVAGQPGAAACRERGGVSAMSLALVFWRVFLRAESAQRFGAPARSSHILPESAPCNRCAPSKECDFGEAPGVWTVKPTHGSNMTVAANCTSGRRSIASTCDHHRPPVHRSRLAGFRSAAA</sequence>
<evidence type="ECO:0000313" key="2">
    <source>
        <dbReference type="EMBL" id="PXX60333.1"/>
    </source>
</evidence>
<keyword evidence="3" id="KW-1185">Reference proteome</keyword>
<organism evidence="2 3">
    <name type="scientific">Nocardia tenerifensis</name>
    <dbReference type="NCBI Taxonomy" id="228006"/>
    <lineage>
        <taxon>Bacteria</taxon>
        <taxon>Bacillati</taxon>
        <taxon>Actinomycetota</taxon>
        <taxon>Actinomycetes</taxon>
        <taxon>Mycobacteriales</taxon>
        <taxon>Nocardiaceae</taxon>
        <taxon>Nocardia</taxon>
    </lineage>
</organism>
<reference evidence="2 3" key="1">
    <citation type="submission" date="2018-05" db="EMBL/GenBank/DDBJ databases">
        <title>Genomic Encyclopedia of Type Strains, Phase IV (KMG-IV): sequencing the most valuable type-strain genomes for metagenomic binning, comparative biology and taxonomic classification.</title>
        <authorList>
            <person name="Goeker M."/>
        </authorList>
    </citation>
    <scope>NUCLEOTIDE SEQUENCE [LARGE SCALE GENOMIC DNA]</scope>
    <source>
        <strain evidence="2 3">DSM 44704</strain>
    </source>
</reference>